<dbReference type="SUPFAM" id="SSF47336">
    <property type="entry name" value="ACP-like"/>
    <property type="match status" value="1"/>
</dbReference>
<comment type="similarity">
    <text evidence="7">Belongs to the acyl carrier protein (ACP) family.</text>
</comment>
<dbReference type="PROSITE" id="PS50075">
    <property type="entry name" value="CARRIER"/>
    <property type="match status" value="1"/>
</dbReference>
<keyword evidence="7" id="KW-0963">Cytoplasm</keyword>
<dbReference type="Gene3D" id="1.10.1200.10">
    <property type="entry name" value="ACP-like"/>
    <property type="match status" value="1"/>
</dbReference>
<dbReference type="InterPro" id="IPR036736">
    <property type="entry name" value="ACP-like_sf"/>
</dbReference>
<dbReference type="RefSeq" id="WP_260724107.1">
    <property type="nucleotide sequence ID" value="NZ_BAAABS010000052.1"/>
</dbReference>
<evidence type="ECO:0000256" key="1">
    <source>
        <dbReference type="ARBA" id="ARBA00022450"/>
    </source>
</evidence>
<evidence type="ECO:0000256" key="7">
    <source>
        <dbReference type="HAMAP-Rule" id="MF_01217"/>
    </source>
</evidence>
<evidence type="ECO:0000256" key="3">
    <source>
        <dbReference type="ARBA" id="ARBA00022553"/>
    </source>
</evidence>
<proteinExistence type="inferred from homology"/>
<comment type="PTM">
    <text evidence="7">4'-phosphopantetheine is transferred from CoA to a specific serine of apo-ACP by AcpS. This modification is essential for activity because fatty acids are bound in thioester linkage to the sulfhydryl of the prosthetic group.</text>
</comment>
<keyword evidence="2 7" id="KW-0444">Lipid biosynthesis</keyword>
<evidence type="ECO:0000313" key="9">
    <source>
        <dbReference type="EMBL" id="UWZ34769.1"/>
    </source>
</evidence>
<gene>
    <name evidence="7" type="primary">acpP</name>
    <name evidence="9" type="ORF">Drose_26700</name>
</gene>
<feature type="domain" description="Carrier" evidence="8">
    <location>
        <begin position="12"/>
        <end position="87"/>
    </location>
</feature>
<dbReference type="InterPro" id="IPR009081">
    <property type="entry name" value="PP-bd_ACP"/>
</dbReference>
<name>A0ABY5Z2R5_9ACTN</name>
<evidence type="ECO:0000256" key="2">
    <source>
        <dbReference type="ARBA" id="ARBA00022516"/>
    </source>
</evidence>
<evidence type="ECO:0000256" key="5">
    <source>
        <dbReference type="ARBA" id="ARBA00023098"/>
    </source>
</evidence>
<accession>A0ABY5Z2R5</accession>
<evidence type="ECO:0000256" key="4">
    <source>
        <dbReference type="ARBA" id="ARBA00022832"/>
    </source>
</evidence>
<organism evidence="9 10">
    <name type="scientific">Dactylosporangium roseum</name>
    <dbReference type="NCBI Taxonomy" id="47989"/>
    <lineage>
        <taxon>Bacteria</taxon>
        <taxon>Bacillati</taxon>
        <taxon>Actinomycetota</taxon>
        <taxon>Actinomycetes</taxon>
        <taxon>Micromonosporales</taxon>
        <taxon>Micromonosporaceae</taxon>
        <taxon>Dactylosporangium</taxon>
    </lineage>
</organism>
<dbReference type="PANTHER" id="PTHR20863:SF76">
    <property type="entry name" value="CARRIER DOMAIN-CONTAINING PROTEIN"/>
    <property type="match status" value="1"/>
</dbReference>
<evidence type="ECO:0000256" key="6">
    <source>
        <dbReference type="ARBA" id="ARBA00023160"/>
    </source>
</evidence>
<keyword evidence="5 7" id="KW-0443">Lipid metabolism</keyword>
<evidence type="ECO:0000313" key="10">
    <source>
        <dbReference type="Proteomes" id="UP001058271"/>
    </source>
</evidence>
<dbReference type="HAMAP" id="MF_01217">
    <property type="entry name" value="Acyl_carrier"/>
    <property type="match status" value="1"/>
</dbReference>
<evidence type="ECO:0000259" key="8">
    <source>
        <dbReference type="PROSITE" id="PS50075"/>
    </source>
</evidence>
<dbReference type="Proteomes" id="UP001058271">
    <property type="component" value="Chromosome"/>
</dbReference>
<comment type="function">
    <text evidence="7">Carrier of the growing fatty acid chain in fatty acid biosynthesis.</text>
</comment>
<dbReference type="Pfam" id="PF00550">
    <property type="entry name" value="PP-binding"/>
    <property type="match status" value="1"/>
</dbReference>
<reference evidence="9" key="1">
    <citation type="submission" date="2021-04" db="EMBL/GenBank/DDBJ databases">
        <title>Biosynthetic gene clusters of Dactylosporangioum roseum.</title>
        <authorList>
            <person name="Hartkoorn R.C."/>
            <person name="Beaudoing E."/>
            <person name="Hot D."/>
            <person name="Moureu S."/>
        </authorList>
    </citation>
    <scope>NUCLEOTIDE SEQUENCE</scope>
    <source>
        <strain evidence="9">NRRL B-16295</strain>
    </source>
</reference>
<dbReference type="EMBL" id="CP073721">
    <property type="protein sequence ID" value="UWZ34769.1"/>
    <property type="molecule type" value="Genomic_DNA"/>
</dbReference>
<keyword evidence="4 7" id="KW-0276">Fatty acid metabolism</keyword>
<feature type="modified residue" description="O-(pantetheine 4'-phosphoryl)serine" evidence="7">
    <location>
        <position position="47"/>
    </location>
</feature>
<dbReference type="PANTHER" id="PTHR20863">
    <property type="entry name" value="ACYL CARRIER PROTEIN"/>
    <property type="match status" value="1"/>
</dbReference>
<keyword evidence="6 7" id="KW-0275">Fatty acid biosynthesis</keyword>
<protein>
    <recommendedName>
        <fullName evidence="7">Acyl carrier protein</fullName>
        <shortName evidence="7">ACP</shortName>
    </recommendedName>
</protein>
<comment type="subcellular location">
    <subcellularLocation>
        <location evidence="7">Cytoplasm</location>
    </subcellularLocation>
</comment>
<keyword evidence="10" id="KW-1185">Reference proteome</keyword>
<comment type="pathway">
    <text evidence="7">Lipid metabolism; fatty acid biosynthesis.</text>
</comment>
<keyword evidence="1 7" id="KW-0596">Phosphopantetheine</keyword>
<dbReference type="InterPro" id="IPR003231">
    <property type="entry name" value="ACP"/>
</dbReference>
<keyword evidence="3 7" id="KW-0597">Phosphoprotein</keyword>
<sequence length="89" mass="10017">MASPTPLSYLTDEQKQEIKQLVCEILEVDESEVNEETRFRDDLSMDSLMAIEIVAALEKRLQVTIEQSDIQQIASLSGIYEIIEARSAG</sequence>